<dbReference type="PANTHER" id="PTHR41523">
    <property type="entry name" value="TWO-COMPONENT SYSTEM SENSOR PROTEIN"/>
    <property type="match status" value="1"/>
</dbReference>
<dbReference type="Gene3D" id="3.30.450.20">
    <property type="entry name" value="PAS domain"/>
    <property type="match status" value="2"/>
</dbReference>
<feature type="domain" description="Signal transduction histidine kinase subgroup 2 dimerisation and phosphoacceptor" evidence="9">
    <location>
        <begin position="373"/>
        <end position="445"/>
    </location>
</feature>
<dbReference type="EMBL" id="BLJE01000003">
    <property type="protein sequence ID" value="GFE66116.1"/>
    <property type="molecule type" value="Genomic_DNA"/>
</dbReference>
<dbReference type="InterPro" id="IPR011495">
    <property type="entry name" value="Sig_transdc_His_kin_sub2_dim/P"/>
</dbReference>
<evidence type="ECO:0000256" key="2">
    <source>
        <dbReference type="ARBA" id="ARBA00012438"/>
    </source>
</evidence>
<evidence type="ECO:0000256" key="5">
    <source>
        <dbReference type="ARBA" id="ARBA00022741"/>
    </source>
</evidence>
<reference evidence="10 11" key="1">
    <citation type="submission" date="2019-12" db="EMBL/GenBank/DDBJ databases">
        <title>Litoreibacter badius sp. nov., a novel bacteriochlorophyll a-containing bacterium in the genus Litoreibacter.</title>
        <authorList>
            <person name="Kanamuro M."/>
            <person name="Takabe Y."/>
            <person name="Mori K."/>
            <person name="Takaichi S."/>
            <person name="Hanada S."/>
        </authorList>
    </citation>
    <scope>NUCLEOTIDE SEQUENCE [LARGE SCALE GENOMIC DNA]</scope>
    <source>
        <strain evidence="10 11">K6</strain>
    </source>
</reference>
<dbReference type="AlphaFoldDB" id="A0A6N6JIM0"/>
<keyword evidence="8" id="KW-0812">Transmembrane</keyword>
<dbReference type="OrthoDB" id="9767435at2"/>
<comment type="caution">
    <text evidence="10">The sequence shown here is derived from an EMBL/GenBank/DDBJ whole genome shotgun (WGS) entry which is preliminary data.</text>
</comment>
<dbReference type="GO" id="GO:0005524">
    <property type="term" value="F:ATP binding"/>
    <property type="evidence" value="ECO:0007669"/>
    <property type="project" value="UniProtKB-KW"/>
</dbReference>
<dbReference type="Proteomes" id="UP000436822">
    <property type="component" value="Unassembled WGS sequence"/>
</dbReference>
<dbReference type="Gene3D" id="3.30.565.10">
    <property type="entry name" value="Histidine kinase-like ATPase, C-terminal domain"/>
    <property type="match status" value="1"/>
</dbReference>
<dbReference type="RefSeq" id="WP_159808817.1">
    <property type="nucleotide sequence ID" value="NZ_BLJE01000003.1"/>
</dbReference>
<feature type="transmembrane region" description="Helical" evidence="8">
    <location>
        <begin position="285"/>
        <end position="307"/>
    </location>
</feature>
<name>A0A6N6JIM0_9RHOB</name>
<keyword evidence="8" id="KW-0472">Membrane</keyword>
<dbReference type="EC" id="2.7.13.3" evidence="2"/>
<evidence type="ECO:0000256" key="8">
    <source>
        <dbReference type="SAM" id="Phobius"/>
    </source>
</evidence>
<keyword evidence="7" id="KW-0067">ATP-binding</keyword>
<evidence type="ECO:0000256" key="4">
    <source>
        <dbReference type="ARBA" id="ARBA00022679"/>
    </source>
</evidence>
<evidence type="ECO:0000313" key="10">
    <source>
        <dbReference type="EMBL" id="GFE66116.1"/>
    </source>
</evidence>
<evidence type="ECO:0000259" key="9">
    <source>
        <dbReference type="Pfam" id="PF07568"/>
    </source>
</evidence>
<dbReference type="GO" id="GO:0004673">
    <property type="term" value="F:protein histidine kinase activity"/>
    <property type="evidence" value="ECO:0007669"/>
    <property type="project" value="UniProtKB-EC"/>
</dbReference>
<dbReference type="InterPro" id="IPR036890">
    <property type="entry name" value="HATPase_C_sf"/>
</dbReference>
<evidence type="ECO:0000313" key="11">
    <source>
        <dbReference type="Proteomes" id="UP000436822"/>
    </source>
</evidence>
<sequence>MTPKLQKPLWYRRIGFQVAFMMSLALLPLGLIAVGQSHRASVQVLDNAEQALLALTSQAAYQERLVIQRAVGAAAALGDVAGIDEQDPRTCADRLDRYIETQENYIFVGVTTPIGVTSCASSGAQLDLSEQETFKDLLKDPKTHIWSGADATGDGTPLIVVSEPFYRNNSFGGFVSIYIPPKALTPERDKVQFNTLNTVITFDTAGRILTSTGQYEDASDRLPQARSLETLSAGGPRAFVGTTQAGQERIFTVAPIVEKSIYVLGVWQAPPGVLKTGSLLTTASLFPIVMWLTSLAVALFAVHRLIIRHIVTLGGQMRRFARDRALPGSQEKKEMPAEILVMQENFTEMAYGILEDEARLVDAVREKNIYLKEVHHRVKNNLQLISSILNMQIRKVSEPDVRMMLKRLQERVLNLATIHRNLYQADSAGAIDAADLIREVVANVTANMPMTGPGAPSISVDAQNGVSFYPDQAVPFSLLLAEILTNALTYASTDGDAGPWAKISFEAAKSGKCKLAVKNSVSKDIHETDAGIGAQLIRAFVIQLDAQEKIESKDGVYEVAISFDLIDNSPPDVDF</sequence>
<organism evidence="10 11">
    <name type="scientific">Litoreibacter roseus</name>
    <dbReference type="NCBI Taxonomy" id="2601869"/>
    <lineage>
        <taxon>Bacteria</taxon>
        <taxon>Pseudomonadati</taxon>
        <taxon>Pseudomonadota</taxon>
        <taxon>Alphaproteobacteria</taxon>
        <taxon>Rhodobacterales</taxon>
        <taxon>Roseobacteraceae</taxon>
        <taxon>Litoreibacter</taxon>
    </lineage>
</organism>
<dbReference type="PANTHER" id="PTHR41523:SF8">
    <property type="entry name" value="ETHYLENE RESPONSE SENSOR PROTEIN"/>
    <property type="match status" value="1"/>
</dbReference>
<keyword evidence="11" id="KW-1185">Reference proteome</keyword>
<keyword evidence="5" id="KW-0547">Nucleotide-binding</keyword>
<accession>A0A6N6JIM0</accession>
<keyword evidence="3" id="KW-0597">Phosphoprotein</keyword>
<comment type="catalytic activity">
    <reaction evidence="1">
        <text>ATP + protein L-histidine = ADP + protein N-phospho-L-histidine.</text>
        <dbReference type="EC" id="2.7.13.3"/>
    </reaction>
</comment>
<evidence type="ECO:0000256" key="7">
    <source>
        <dbReference type="ARBA" id="ARBA00022840"/>
    </source>
</evidence>
<protein>
    <recommendedName>
        <fullName evidence="2">histidine kinase</fullName>
        <ecNumber evidence="2">2.7.13.3</ecNumber>
    </recommendedName>
</protein>
<keyword evidence="6 10" id="KW-0418">Kinase</keyword>
<evidence type="ECO:0000256" key="6">
    <source>
        <dbReference type="ARBA" id="ARBA00022777"/>
    </source>
</evidence>
<evidence type="ECO:0000256" key="3">
    <source>
        <dbReference type="ARBA" id="ARBA00022553"/>
    </source>
</evidence>
<dbReference type="Pfam" id="PF07568">
    <property type="entry name" value="HisKA_2"/>
    <property type="match status" value="1"/>
</dbReference>
<keyword evidence="8" id="KW-1133">Transmembrane helix</keyword>
<proteinExistence type="predicted"/>
<keyword evidence="4" id="KW-0808">Transferase</keyword>
<evidence type="ECO:0000256" key="1">
    <source>
        <dbReference type="ARBA" id="ARBA00000085"/>
    </source>
</evidence>
<gene>
    <name evidence="10" type="ORF">KIN_31900</name>
</gene>